<reference evidence="3 4" key="1">
    <citation type="submission" date="2019-03" db="EMBL/GenBank/DDBJ databases">
        <title>Genomic Encyclopedia of Type Strains, Phase IV (KMG-IV): sequencing the most valuable type-strain genomes for metagenomic binning, comparative biology and taxonomic classification.</title>
        <authorList>
            <person name="Goeker M."/>
        </authorList>
    </citation>
    <scope>NUCLEOTIDE SEQUENCE [LARGE SCALE GENOMIC DNA]</scope>
    <source>
        <strain evidence="3 4">DSM 16998</strain>
    </source>
</reference>
<dbReference type="Proteomes" id="UP000295361">
    <property type="component" value="Unassembled WGS sequence"/>
</dbReference>
<evidence type="ECO:0000256" key="2">
    <source>
        <dbReference type="SAM" id="SignalP"/>
    </source>
</evidence>
<dbReference type="RefSeq" id="WP_133699012.1">
    <property type="nucleotide sequence ID" value="NZ_SNXS01000001.1"/>
</dbReference>
<protein>
    <submittedName>
        <fullName evidence="3">Putative secreted protein with PEP-CTERM sorting signal</fullName>
    </submittedName>
</protein>
<evidence type="ECO:0000313" key="3">
    <source>
        <dbReference type="EMBL" id="TDP74379.1"/>
    </source>
</evidence>
<feature type="signal peptide" evidence="2">
    <location>
        <begin position="1"/>
        <end position="22"/>
    </location>
</feature>
<keyword evidence="1" id="KW-1133">Transmembrane helix</keyword>
<keyword evidence="1" id="KW-0812">Transmembrane</keyword>
<feature type="chain" id="PRO_5021024328" evidence="2">
    <location>
        <begin position="23"/>
        <end position="166"/>
    </location>
</feature>
<feature type="transmembrane region" description="Helical" evidence="1">
    <location>
        <begin position="143"/>
        <end position="160"/>
    </location>
</feature>
<proteinExistence type="predicted"/>
<dbReference type="AlphaFoldDB" id="A0A4R6QU00"/>
<dbReference type="NCBIfam" id="NF038126">
    <property type="entry name" value="PEP_CTERM_FxDxF"/>
    <property type="match status" value="1"/>
</dbReference>
<keyword evidence="1" id="KW-0472">Membrane</keyword>
<organism evidence="3 4">
    <name type="scientific">Roseateles toxinivorans</name>
    <dbReference type="NCBI Taxonomy" id="270368"/>
    <lineage>
        <taxon>Bacteria</taxon>
        <taxon>Pseudomonadati</taxon>
        <taxon>Pseudomonadota</taxon>
        <taxon>Betaproteobacteria</taxon>
        <taxon>Burkholderiales</taxon>
        <taxon>Sphaerotilaceae</taxon>
        <taxon>Roseateles</taxon>
    </lineage>
</organism>
<accession>A0A4R6QU00</accession>
<evidence type="ECO:0000313" key="4">
    <source>
        <dbReference type="Proteomes" id="UP000295361"/>
    </source>
</evidence>
<dbReference type="InParanoid" id="A0A4R6QU00"/>
<dbReference type="EMBL" id="SNXS01000001">
    <property type="protein sequence ID" value="TDP74379.1"/>
    <property type="molecule type" value="Genomic_DNA"/>
</dbReference>
<keyword evidence="4" id="KW-1185">Reference proteome</keyword>
<evidence type="ECO:0000256" key="1">
    <source>
        <dbReference type="SAM" id="Phobius"/>
    </source>
</evidence>
<comment type="caution">
    <text evidence="3">The sequence shown here is derived from an EMBL/GenBank/DDBJ whole genome shotgun (WGS) entry which is preliminary data.</text>
</comment>
<gene>
    <name evidence="3" type="ORF">DES47_101437</name>
</gene>
<name>A0A4R6QU00_9BURK</name>
<keyword evidence="2" id="KW-0732">Signal</keyword>
<sequence length="166" mass="16933">MKFHQRIFGAIALAGSTSLAWAAPPDPVLLMPAGPGLQSGAFTQAVDGLFVDTFSFKPAAVDGLVSVTLSSLAGPVSFFSASLNGQDFSYFPELGQTDFMFQAQVSSGTPLSLTVFGAVLDGDGNPLGAGSYSGAITVAVPEVQSYALMLAGLVGLALAARRRRGA</sequence>